<dbReference type="InterPro" id="IPR058030">
    <property type="entry name" value="TRIM8/14/16/25/29/45/65_CC"/>
</dbReference>
<dbReference type="Gene3D" id="3.30.160.60">
    <property type="entry name" value="Classic Zinc Finger"/>
    <property type="match status" value="1"/>
</dbReference>
<dbReference type="InterPro" id="IPR003613">
    <property type="entry name" value="Ubox_domain"/>
</dbReference>
<dbReference type="SUPFAM" id="SSF57850">
    <property type="entry name" value="RING/U-box"/>
    <property type="match status" value="1"/>
</dbReference>
<dbReference type="GO" id="GO:0008270">
    <property type="term" value="F:zinc ion binding"/>
    <property type="evidence" value="ECO:0007669"/>
    <property type="project" value="UniProtKB-KW"/>
</dbReference>
<keyword evidence="1" id="KW-0399">Innate immunity</keyword>
<keyword evidence="2" id="KW-0479">Metal-binding</keyword>
<dbReference type="PANTHER" id="PTHR25465">
    <property type="entry name" value="B-BOX DOMAIN CONTAINING"/>
    <property type="match status" value="1"/>
</dbReference>
<dbReference type="InterPro" id="IPR013083">
    <property type="entry name" value="Znf_RING/FYVE/PHD"/>
</dbReference>
<dbReference type="InterPro" id="IPR001841">
    <property type="entry name" value="Znf_RING"/>
</dbReference>
<evidence type="ECO:0000313" key="13">
    <source>
        <dbReference type="RefSeq" id="XP_021333054.1"/>
    </source>
</evidence>
<dbReference type="Gene3D" id="4.10.830.40">
    <property type="match status" value="1"/>
</dbReference>
<evidence type="ECO:0000256" key="8">
    <source>
        <dbReference type="SAM" id="MobiDB-lite"/>
    </source>
</evidence>
<dbReference type="CDD" id="cd19802">
    <property type="entry name" value="Bbox1_TRIM8-like"/>
    <property type="match status" value="1"/>
</dbReference>
<dbReference type="InterPro" id="IPR000315">
    <property type="entry name" value="Znf_B-box"/>
</dbReference>
<dbReference type="Gene3D" id="2.60.120.920">
    <property type="match status" value="1"/>
</dbReference>
<dbReference type="OrthoDB" id="6270329at2759"/>
<feature type="domain" description="RING-type" evidence="9">
    <location>
        <begin position="30"/>
        <end position="70"/>
    </location>
</feature>
<gene>
    <name evidence="13 14 15" type="primary">btr09</name>
    <name evidence="13 14" type="synonym">zgc:195240</name>
</gene>
<dbReference type="SMART" id="SM00504">
    <property type="entry name" value="Ubox"/>
    <property type="match status" value="1"/>
</dbReference>
<dbReference type="CDD" id="cd19769">
    <property type="entry name" value="Bbox2_TRIM16-like"/>
    <property type="match status" value="1"/>
</dbReference>
<reference evidence="13 14" key="2">
    <citation type="submission" date="2025-04" db="UniProtKB">
        <authorList>
            <consortium name="RefSeq"/>
        </authorList>
    </citation>
    <scope>IDENTIFICATION</scope>
    <source>
        <strain evidence="13 14">Tuebingen</strain>
    </source>
</reference>
<feature type="region of interest" description="Disordered" evidence="8">
    <location>
        <begin position="1"/>
        <end position="21"/>
    </location>
</feature>
<keyword evidence="12" id="KW-1185">Reference proteome</keyword>
<feature type="domain" description="B30.2/SPRY" evidence="11">
    <location>
        <begin position="348"/>
        <end position="543"/>
    </location>
</feature>
<dbReference type="AlphaFoldDB" id="A0A8M9Q7G6"/>
<dbReference type="InterPro" id="IPR003877">
    <property type="entry name" value="SPRY_dom"/>
</dbReference>
<dbReference type="InterPro" id="IPR043136">
    <property type="entry name" value="B30.2/SPRY_sf"/>
</dbReference>
<keyword evidence="3 6" id="KW-0863">Zinc-finger</keyword>
<dbReference type="InterPro" id="IPR027370">
    <property type="entry name" value="Znf-RING_euk"/>
</dbReference>
<organism evidence="12 13">
    <name type="scientific">Danio rerio</name>
    <name type="common">Zebrafish</name>
    <name type="synonym">Brachydanio rerio</name>
    <dbReference type="NCBI Taxonomy" id="7955"/>
    <lineage>
        <taxon>Eukaryota</taxon>
        <taxon>Metazoa</taxon>
        <taxon>Chordata</taxon>
        <taxon>Craniata</taxon>
        <taxon>Vertebrata</taxon>
        <taxon>Euteleostomi</taxon>
        <taxon>Actinopterygii</taxon>
        <taxon>Neopterygii</taxon>
        <taxon>Teleostei</taxon>
        <taxon>Ostariophysi</taxon>
        <taxon>Cypriniformes</taxon>
        <taxon>Danionidae</taxon>
        <taxon>Danioninae</taxon>
        <taxon>Danio</taxon>
    </lineage>
</organism>
<evidence type="ECO:0000256" key="3">
    <source>
        <dbReference type="ARBA" id="ARBA00022771"/>
    </source>
</evidence>
<dbReference type="CDD" id="cd14686">
    <property type="entry name" value="bZIP"/>
    <property type="match status" value="1"/>
</dbReference>
<dbReference type="InterPro" id="IPR013320">
    <property type="entry name" value="ConA-like_dom_sf"/>
</dbReference>
<dbReference type="PROSITE" id="PS50089">
    <property type="entry name" value="ZF_RING_2"/>
    <property type="match status" value="1"/>
</dbReference>
<dbReference type="Pfam" id="PF13765">
    <property type="entry name" value="PRY"/>
    <property type="match status" value="1"/>
</dbReference>
<accession>A0A8M9Q7G6</accession>
<dbReference type="Pfam" id="PF13445">
    <property type="entry name" value="zf-RING_UBOX"/>
    <property type="match status" value="1"/>
</dbReference>
<dbReference type="PRINTS" id="PR01407">
    <property type="entry name" value="BUTYPHLNCDUF"/>
</dbReference>
<dbReference type="RefSeq" id="XP_021333055.1">
    <property type="nucleotide sequence ID" value="XM_021477380.2"/>
</dbReference>
<dbReference type="GO" id="GO:0004842">
    <property type="term" value="F:ubiquitin-protein transferase activity"/>
    <property type="evidence" value="ECO:0007669"/>
    <property type="project" value="InterPro"/>
</dbReference>
<evidence type="ECO:0000259" key="10">
    <source>
        <dbReference type="PROSITE" id="PS50119"/>
    </source>
</evidence>
<evidence type="ECO:0000256" key="2">
    <source>
        <dbReference type="ARBA" id="ARBA00022723"/>
    </source>
</evidence>
<name>A0A8M9Q7G6_DANRE</name>
<keyword evidence="7" id="KW-0175">Coiled coil</keyword>
<evidence type="ECO:0000259" key="9">
    <source>
        <dbReference type="PROSITE" id="PS50089"/>
    </source>
</evidence>
<dbReference type="SMART" id="SM00449">
    <property type="entry name" value="SPRY"/>
    <property type="match status" value="1"/>
</dbReference>
<keyword evidence="5" id="KW-0391">Immunity</keyword>
<dbReference type="Pfam" id="PF00643">
    <property type="entry name" value="zf-B_box"/>
    <property type="match status" value="1"/>
</dbReference>
<dbReference type="Gene3D" id="3.30.40.10">
    <property type="entry name" value="Zinc/RING finger domain, C3HC4 (zinc finger)"/>
    <property type="match status" value="1"/>
</dbReference>
<dbReference type="GO" id="GO:0045087">
    <property type="term" value="P:innate immune response"/>
    <property type="evidence" value="ECO:0007669"/>
    <property type="project" value="UniProtKB-KW"/>
</dbReference>
<dbReference type="InterPro" id="IPR017907">
    <property type="entry name" value="Znf_RING_CS"/>
</dbReference>
<dbReference type="AGR" id="ZFIN:ZDB-GENE-080722-46"/>
<evidence type="ECO:0000256" key="5">
    <source>
        <dbReference type="ARBA" id="ARBA00022859"/>
    </source>
</evidence>
<dbReference type="PROSITE" id="PS00518">
    <property type="entry name" value="ZF_RING_1"/>
    <property type="match status" value="1"/>
</dbReference>
<evidence type="ECO:0000256" key="6">
    <source>
        <dbReference type="PROSITE-ProRule" id="PRU00024"/>
    </source>
</evidence>
<reference evidence="12" key="1">
    <citation type="journal article" date="2013" name="Nature">
        <title>The zebrafish reference genome sequence and its relationship to the human genome.</title>
        <authorList>
            <consortium name="Genome Reference Consortium Zebrafish"/>
            <person name="Howe K."/>
            <person name="Clark M.D."/>
            <person name="Torroja C.F."/>
            <person name="Torrance J."/>
            <person name="Berthelot C."/>
            <person name="Muffato M."/>
            <person name="Collins J.E."/>
            <person name="Humphray S."/>
            <person name="McLaren K."/>
            <person name="Matthews L."/>
            <person name="McLaren S."/>
            <person name="Sealy I."/>
            <person name="Caccamo M."/>
            <person name="Churcher C."/>
            <person name="Scott C."/>
            <person name="Barrett J.C."/>
            <person name="Koch R."/>
            <person name="Rauch G.J."/>
            <person name="White S."/>
            <person name="Chow W."/>
            <person name="Kilian B."/>
            <person name="Quintais L.T."/>
            <person name="Guerra-Assuncao J.A."/>
            <person name="Zhou Y."/>
            <person name="Gu Y."/>
            <person name="Yen J."/>
            <person name="Vogel J.H."/>
            <person name="Eyre T."/>
            <person name="Redmond S."/>
            <person name="Banerjee R."/>
            <person name="Chi J."/>
            <person name="Fu B."/>
            <person name="Langley E."/>
            <person name="Maguire S.F."/>
            <person name="Laird G.K."/>
            <person name="Lloyd D."/>
            <person name="Kenyon E."/>
            <person name="Donaldson S."/>
            <person name="Sehra H."/>
            <person name="Almeida-King J."/>
            <person name="Loveland J."/>
            <person name="Trevanion S."/>
            <person name="Jones M."/>
            <person name="Quail M."/>
            <person name="Willey D."/>
            <person name="Hunt A."/>
            <person name="Burton J."/>
            <person name="Sims S."/>
            <person name="McLay K."/>
            <person name="Plumb B."/>
            <person name="Davis J."/>
            <person name="Clee C."/>
            <person name="Oliver K."/>
            <person name="Clark R."/>
            <person name="Riddle C."/>
            <person name="Elliot D."/>
            <person name="Eliott D."/>
            <person name="Threadgold G."/>
            <person name="Harden G."/>
            <person name="Ware D."/>
            <person name="Begum S."/>
            <person name="Mortimore B."/>
            <person name="Mortimer B."/>
            <person name="Kerry G."/>
            <person name="Heath P."/>
            <person name="Phillimore B."/>
            <person name="Tracey A."/>
            <person name="Corby N."/>
            <person name="Dunn M."/>
            <person name="Johnson C."/>
            <person name="Wood J."/>
            <person name="Clark S."/>
            <person name="Pelan S."/>
            <person name="Griffiths G."/>
            <person name="Smith M."/>
            <person name="Glithero R."/>
            <person name="Howden P."/>
            <person name="Barker N."/>
            <person name="Lloyd C."/>
            <person name="Stevens C."/>
            <person name="Harley J."/>
            <person name="Holt K."/>
            <person name="Panagiotidis G."/>
            <person name="Lovell J."/>
            <person name="Beasley H."/>
            <person name="Henderson C."/>
            <person name="Gordon D."/>
            <person name="Auger K."/>
            <person name="Wright D."/>
            <person name="Collins J."/>
            <person name="Raisen C."/>
            <person name="Dyer L."/>
            <person name="Leung K."/>
            <person name="Robertson L."/>
            <person name="Ambridge K."/>
            <person name="Leongamornlert D."/>
            <person name="McGuire S."/>
            <person name="Gilderthorp R."/>
            <person name="Griffiths C."/>
            <person name="Manthravadi D."/>
            <person name="Nichol S."/>
            <person name="Barker G."/>
            <person name="Whitehead S."/>
            <person name="Kay M."/>
            <person name="Brown J."/>
            <person name="Murnane C."/>
            <person name="Gray E."/>
            <person name="Humphries M."/>
            <person name="Sycamore N."/>
            <person name="Barker D."/>
            <person name="Saunders D."/>
            <person name="Wallis J."/>
            <person name="Babbage A."/>
            <person name="Hammond S."/>
            <person name="Mashreghi-Mohammadi M."/>
            <person name="Barr L."/>
            <person name="Martin S."/>
            <person name="Wray P."/>
            <person name="Ellington A."/>
            <person name="Matthews N."/>
            <person name="Ellwood M."/>
            <person name="Woodmansey R."/>
            <person name="Clark G."/>
            <person name="Cooper J."/>
            <person name="Cooper J."/>
            <person name="Tromans A."/>
            <person name="Grafham D."/>
            <person name="Skuce C."/>
            <person name="Pandian R."/>
            <person name="Andrews R."/>
            <person name="Harrison E."/>
            <person name="Kimberley A."/>
            <person name="Garnett J."/>
            <person name="Fosker N."/>
            <person name="Hall R."/>
            <person name="Garner P."/>
            <person name="Kelly D."/>
            <person name="Bird C."/>
            <person name="Palmer S."/>
            <person name="Gehring I."/>
            <person name="Berger A."/>
            <person name="Dooley C.M."/>
            <person name="Ersan-Urun Z."/>
            <person name="Eser C."/>
            <person name="Geiger H."/>
            <person name="Geisler M."/>
            <person name="Karotki L."/>
            <person name="Kirn A."/>
            <person name="Konantz J."/>
            <person name="Konantz M."/>
            <person name="Oberlander M."/>
            <person name="Rudolph-Geiger S."/>
            <person name="Teucke M."/>
            <person name="Lanz C."/>
            <person name="Raddatz G."/>
            <person name="Osoegawa K."/>
            <person name="Zhu B."/>
            <person name="Rapp A."/>
            <person name="Widaa S."/>
            <person name="Langford C."/>
            <person name="Yang F."/>
            <person name="Schuster S.C."/>
            <person name="Carter N.P."/>
            <person name="Harrow J."/>
            <person name="Ning Z."/>
            <person name="Herrero J."/>
            <person name="Searle S.M."/>
            <person name="Enright A."/>
            <person name="Geisler R."/>
            <person name="Plasterk R.H."/>
            <person name="Lee C."/>
            <person name="Westerfield M."/>
            <person name="de Jong P.J."/>
            <person name="Zon L.I."/>
            <person name="Postlethwait J.H."/>
            <person name="Nusslein-Volhard C."/>
            <person name="Hubbard T.J."/>
            <person name="Roest Crollius H."/>
            <person name="Rogers J."/>
            <person name="Stemple D.L."/>
        </authorList>
    </citation>
    <scope>NUCLEOTIDE SEQUENCE [LARGE SCALE GENOMIC DNA]</scope>
</reference>
<feature type="compositionally biased region" description="Polar residues" evidence="8">
    <location>
        <begin position="7"/>
        <end position="21"/>
    </location>
</feature>
<dbReference type="SUPFAM" id="SSF57845">
    <property type="entry name" value="B-box zinc-binding domain"/>
    <property type="match status" value="1"/>
</dbReference>
<evidence type="ECO:0000313" key="12">
    <source>
        <dbReference type="Proteomes" id="UP000000437"/>
    </source>
</evidence>
<evidence type="ECO:0000259" key="11">
    <source>
        <dbReference type="PROSITE" id="PS50188"/>
    </source>
</evidence>
<dbReference type="RefSeq" id="XP_021333054.1">
    <property type="nucleotide sequence ID" value="XM_021477379.2"/>
</dbReference>
<dbReference type="Proteomes" id="UP000000437">
    <property type="component" value="Chromosome 7"/>
</dbReference>
<evidence type="ECO:0000256" key="7">
    <source>
        <dbReference type="SAM" id="Coils"/>
    </source>
</evidence>
<dbReference type="GeneID" id="100170790"/>
<dbReference type="PROSITE" id="PS50119">
    <property type="entry name" value="ZF_BBOX"/>
    <property type="match status" value="1"/>
</dbReference>
<keyword evidence="4" id="KW-0862">Zinc</keyword>
<dbReference type="InterPro" id="IPR001870">
    <property type="entry name" value="B30.2/SPRY"/>
</dbReference>
<dbReference type="FunFam" id="2.60.120.920:FF:000004">
    <property type="entry name" value="Butyrophilin subfamily 1 member A1"/>
    <property type="match status" value="1"/>
</dbReference>
<protein>
    <submittedName>
        <fullName evidence="13 14">Bloodthirsty-related gene family, member 9 isoform X1</fullName>
    </submittedName>
</protein>
<feature type="coiled-coil region" evidence="7">
    <location>
        <begin position="246"/>
        <end position="302"/>
    </location>
</feature>
<evidence type="ECO:0000313" key="15">
    <source>
        <dbReference type="ZFIN" id="ZDB-GENE-080722-46"/>
    </source>
</evidence>
<evidence type="ECO:0000313" key="14">
    <source>
        <dbReference type="RefSeq" id="XP_021333055.1"/>
    </source>
</evidence>
<dbReference type="GO" id="GO:0005737">
    <property type="term" value="C:cytoplasm"/>
    <property type="evidence" value="ECO:0007669"/>
    <property type="project" value="UniProtKB-ARBA"/>
</dbReference>
<dbReference type="Pfam" id="PF00622">
    <property type="entry name" value="SPRY"/>
    <property type="match status" value="1"/>
</dbReference>
<dbReference type="PROSITE" id="PS50188">
    <property type="entry name" value="B302_SPRY"/>
    <property type="match status" value="1"/>
</dbReference>
<dbReference type="SMART" id="SM00184">
    <property type="entry name" value="RING"/>
    <property type="match status" value="1"/>
</dbReference>
<dbReference type="SMART" id="SM00336">
    <property type="entry name" value="BBOX"/>
    <property type="match status" value="2"/>
</dbReference>
<feature type="domain" description="B box-type" evidence="10">
    <location>
        <begin position="152"/>
        <end position="192"/>
    </location>
</feature>
<dbReference type="CDD" id="cd13733">
    <property type="entry name" value="SPRY_PRY_C-I_1"/>
    <property type="match status" value="1"/>
</dbReference>
<dbReference type="GO" id="GO:0016567">
    <property type="term" value="P:protein ubiquitination"/>
    <property type="evidence" value="ECO:0007669"/>
    <property type="project" value="InterPro"/>
</dbReference>
<dbReference type="CTD" id="100170790"/>
<dbReference type="InterPro" id="IPR003879">
    <property type="entry name" value="Butyrophylin_SPRY"/>
</dbReference>
<dbReference type="Pfam" id="PF25600">
    <property type="entry name" value="TRIM_CC"/>
    <property type="match status" value="1"/>
</dbReference>
<dbReference type="SUPFAM" id="SSF49899">
    <property type="entry name" value="Concanavalin A-like lectins/glucanases"/>
    <property type="match status" value="1"/>
</dbReference>
<proteinExistence type="predicted"/>
<evidence type="ECO:0000256" key="4">
    <source>
        <dbReference type="ARBA" id="ARBA00022833"/>
    </source>
</evidence>
<dbReference type="InterPro" id="IPR006574">
    <property type="entry name" value="PRY"/>
</dbReference>
<sequence>MEESPRGTRTQDSSKSLISSTGPLSEELQCSVCLDVFIDPVTTPCGHNFCKTCLEKYWHNSRDYSCPICKETLHQKPELKVNTTLREIADHYKKKSNLEMAEVFCDFCTDTKKKALKSCPLCQSSYCEAHLERHLTVPGLKQHKLINPVKNLQGYLCQEHDRPLELFCRDDQTCVCVTCTVTEHKMHNTVPVEEESEEKKNQLMKTQTDMQQLIQDRMKMIKEIQHSVELRKKNNEKEKADCVEVFADLMRSIERCQRELLEVTEQKQKAAEKQAEELIKELEQEISELRRRNTELEELSHTEDHLHLLQMFPSLCRPLDIKIWTGININTGVSVETLRSALSQLQETIDEGFNNNVLKRIQKYSVDVILDPDTAHPKLILSEDGKQVRYGNIKHDRPGSDKRFENYIVVLGKEGFSSGRFYFEVNVSGKTEWLLGVARESLNRKGEFFLSPNDGNWSLWLKDENKCEACESLTLSLSLKVKPQTVGVFVDYEEGLVSFYDVKSRSHIYSFTGQSFTEKLYPFLSPLSNNKGQNSAPLIISPVTGND</sequence>
<dbReference type="SMART" id="SM00589">
    <property type="entry name" value="PRY"/>
    <property type="match status" value="1"/>
</dbReference>
<dbReference type="InterPro" id="IPR051051">
    <property type="entry name" value="E3_ubiq-ligase_TRIM/RNF"/>
</dbReference>
<evidence type="ECO:0000256" key="1">
    <source>
        <dbReference type="ARBA" id="ARBA00022588"/>
    </source>
</evidence>
<dbReference type="ZFIN" id="ZDB-GENE-080722-46">
    <property type="gene designation" value="btr09"/>
</dbReference>
<dbReference type="PANTHER" id="PTHR25465:SF32">
    <property type="entry name" value="BLOODTHIRSTY-RELATED GENE FAMILY, MEMBER 16 ISOFORM X1-RELATED"/>
    <property type="match status" value="1"/>
</dbReference>